<comment type="caution">
    <text evidence="1">The sequence shown here is derived from an EMBL/GenBank/DDBJ whole genome shotgun (WGS) entry which is preliminary data.</text>
</comment>
<reference evidence="1 2" key="1">
    <citation type="journal article" date="2016" name="Nat. Commun.">
        <title>Extremotolerant tardigrade genome and improved radiotolerance of human cultured cells by tardigrade-unique protein.</title>
        <authorList>
            <person name="Hashimoto T."/>
            <person name="Horikawa D.D."/>
            <person name="Saito Y."/>
            <person name="Kuwahara H."/>
            <person name="Kozuka-Hata H."/>
            <person name="Shin-I T."/>
            <person name="Minakuchi Y."/>
            <person name="Ohishi K."/>
            <person name="Motoyama A."/>
            <person name="Aizu T."/>
            <person name="Enomoto A."/>
            <person name="Kondo K."/>
            <person name="Tanaka S."/>
            <person name="Hara Y."/>
            <person name="Koshikawa S."/>
            <person name="Sagara H."/>
            <person name="Miura T."/>
            <person name="Yokobori S."/>
            <person name="Miyagawa K."/>
            <person name="Suzuki Y."/>
            <person name="Kubo T."/>
            <person name="Oyama M."/>
            <person name="Kohara Y."/>
            <person name="Fujiyama A."/>
            <person name="Arakawa K."/>
            <person name="Katayama T."/>
            <person name="Toyoda A."/>
            <person name="Kunieda T."/>
        </authorList>
    </citation>
    <scope>NUCLEOTIDE SEQUENCE [LARGE SCALE GENOMIC DNA]</scope>
    <source>
        <strain evidence="1 2">YOKOZUNA-1</strain>
    </source>
</reference>
<dbReference type="InterPro" id="IPR027417">
    <property type="entry name" value="P-loop_NTPase"/>
</dbReference>
<dbReference type="Proteomes" id="UP000186922">
    <property type="component" value="Unassembled WGS sequence"/>
</dbReference>
<name>A0A1D1VQS1_RAMVA</name>
<gene>
    <name evidence="1" type="primary">RvY_13745-1</name>
    <name evidence="1" type="synonym">RvY_13745.1</name>
    <name evidence="1" type="ORF">RvY_13745</name>
</gene>
<dbReference type="Pfam" id="PF08477">
    <property type="entry name" value="Roc"/>
    <property type="match status" value="1"/>
</dbReference>
<dbReference type="OrthoDB" id="299781at2759"/>
<dbReference type="EMBL" id="BDGG01000009">
    <property type="protein sequence ID" value="GAV03301.1"/>
    <property type="molecule type" value="Genomic_DNA"/>
</dbReference>
<dbReference type="STRING" id="947166.A0A1D1VQS1"/>
<evidence type="ECO:0000313" key="2">
    <source>
        <dbReference type="Proteomes" id="UP000186922"/>
    </source>
</evidence>
<evidence type="ECO:0000313" key="1">
    <source>
        <dbReference type="EMBL" id="GAV03301.1"/>
    </source>
</evidence>
<protein>
    <submittedName>
        <fullName evidence="1">Uncharacterized protein</fullName>
    </submittedName>
</protein>
<dbReference type="PANTHER" id="PTHR46350:SF2">
    <property type="entry name" value="RAS LIKE FAMILY 10 MEMBER B"/>
    <property type="match status" value="1"/>
</dbReference>
<dbReference type="Gene3D" id="3.40.50.300">
    <property type="entry name" value="P-loop containing nucleotide triphosphate hydrolases"/>
    <property type="match status" value="1"/>
</dbReference>
<dbReference type="SUPFAM" id="SSF52540">
    <property type="entry name" value="P-loop containing nucleoside triphosphate hydrolases"/>
    <property type="match status" value="1"/>
</dbReference>
<proteinExistence type="predicted"/>
<sequence length="241" mass="26519">MPTAADLRAFVREATTNQSSTTEGTSTNQECDGHVHSQAFKIVVLGSACCGKTSIIKQFVGNGQDFEEQYEPTEKKTSYFKTILTFDTNTQRITHWAVKLVDVPVTEVPVGSAGSWNSWLSFDVTAAAYVLVFDVSAHLHSFEFVRTIRDQLINHPSTSSALIFIAANKVDLSYQLNRSDVAQIVSPPLKSSVPASREVSRAEHLMRLPSRASRDMPTRLNDVLSDALLNSILQGFGLLNI</sequence>
<dbReference type="AlphaFoldDB" id="A0A1D1VQS1"/>
<organism evidence="1 2">
    <name type="scientific">Ramazzottius varieornatus</name>
    <name type="common">Water bear</name>
    <name type="synonym">Tardigrade</name>
    <dbReference type="NCBI Taxonomy" id="947166"/>
    <lineage>
        <taxon>Eukaryota</taxon>
        <taxon>Metazoa</taxon>
        <taxon>Ecdysozoa</taxon>
        <taxon>Tardigrada</taxon>
        <taxon>Eutardigrada</taxon>
        <taxon>Parachela</taxon>
        <taxon>Hypsibioidea</taxon>
        <taxon>Ramazzottiidae</taxon>
        <taxon>Ramazzottius</taxon>
    </lineage>
</organism>
<keyword evidence="2" id="KW-1185">Reference proteome</keyword>
<accession>A0A1D1VQS1</accession>
<dbReference type="PRINTS" id="PR00449">
    <property type="entry name" value="RASTRNSFRMNG"/>
</dbReference>
<dbReference type="InterPro" id="IPR052661">
    <property type="entry name" value="Ras-like_GTPase_Reg"/>
</dbReference>
<dbReference type="PANTHER" id="PTHR46350">
    <property type="entry name" value="RAS LIKE FAMILY 10 MEMBER B-RELATED"/>
    <property type="match status" value="1"/>
</dbReference>